<gene>
    <name evidence="1" type="ORF">PVK06_035596</name>
</gene>
<proteinExistence type="predicted"/>
<accession>A0ABR0NKA1</accession>
<dbReference type="Proteomes" id="UP001358586">
    <property type="component" value="Chromosome 10"/>
</dbReference>
<keyword evidence="2" id="KW-1185">Reference proteome</keyword>
<sequence>MKNPTLSFQFEACWAKEDEAKDLIKRVWDQCNGDVLTGSDHIRLHLGKWRNKRNIIEGLHDTEGNWVSNTRRVCQVAWDYFHYLFKIEAHRNLERALGLIPNCITSDMNSVLDCSLTDKELVEAFNQMDPCKALGIDGLSGSLL</sequence>
<dbReference type="EMBL" id="JARKNE010000010">
    <property type="protein sequence ID" value="KAK5794373.1"/>
    <property type="molecule type" value="Genomic_DNA"/>
</dbReference>
<reference evidence="1 2" key="1">
    <citation type="submission" date="2023-03" db="EMBL/GenBank/DDBJ databases">
        <title>WGS of Gossypium arboreum.</title>
        <authorList>
            <person name="Yu D."/>
        </authorList>
    </citation>
    <scope>NUCLEOTIDE SEQUENCE [LARGE SCALE GENOMIC DNA]</scope>
    <source>
        <tissue evidence="1">Leaf</tissue>
    </source>
</reference>
<evidence type="ECO:0000313" key="1">
    <source>
        <dbReference type="EMBL" id="KAK5794373.1"/>
    </source>
</evidence>
<name>A0ABR0NKA1_GOSAR</name>
<organism evidence="1 2">
    <name type="scientific">Gossypium arboreum</name>
    <name type="common">Tree cotton</name>
    <name type="synonym">Gossypium nanking</name>
    <dbReference type="NCBI Taxonomy" id="29729"/>
    <lineage>
        <taxon>Eukaryota</taxon>
        <taxon>Viridiplantae</taxon>
        <taxon>Streptophyta</taxon>
        <taxon>Embryophyta</taxon>
        <taxon>Tracheophyta</taxon>
        <taxon>Spermatophyta</taxon>
        <taxon>Magnoliopsida</taxon>
        <taxon>eudicotyledons</taxon>
        <taxon>Gunneridae</taxon>
        <taxon>Pentapetalae</taxon>
        <taxon>rosids</taxon>
        <taxon>malvids</taxon>
        <taxon>Malvales</taxon>
        <taxon>Malvaceae</taxon>
        <taxon>Malvoideae</taxon>
        <taxon>Gossypium</taxon>
    </lineage>
</organism>
<comment type="caution">
    <text evidence="1">The sequence shown here is derived from an EMBL/GenBank/DDBJ whole genome shotgun (WGS) entry which is preliminary data.</text>
</comment>
<protein>
    <submittedName>
        <fullName evidence="1">Uncharacterized protein</fullName>
    </submittedName>
</protein>
<evidence type="ECO:0000313" key="2">
    <source>
        <dbReference type="Proteomes" id="UP001358586"/>
    </source>
</evidence>